<evidence type="ECO:0000256" key="10">
    <source>
        <dbReference type="SAM" id="MobiDB-lite"/>
    </source>
</evidence>
<dbReference type="PANTHER" id="PTHR12272">
    <property type="entry name" value="DEADENYLATION COMPLEX SUBUNIT PAN3"/>
    <property type="match status" value="1"/>
</dbReference>
<evidence type="ECO:0000313" key="14">
    <source>
        <dbReference type="Proteomes" id="UP000053259"/>
    </source>
</evidence>
<dbReference type="PANTHER" id="PTHR12272:SF11">
    <property type="entry name" value="PAN2-PAN3 DEADENYLATION COMPLEX SUBUNIT PAN3"/>
    <property type="match status" value="1"/>
</dbReference>
<evidence type="ECO:0000256" key="8">
    <source>
        <dbReference type="HAMAP-Rule" id="MF_03181"/>
    </source>
</evidence>
<dbReference type="Gene3D" id="1.10.510.10">
    <property type="entry name" value="Transferase(Phosphotransferase) domain 1"/>
    <property type="match status" value="1"/>
</dbReference>
<dbReference type="FunFam" id="1.20.5.5160:FF:000002">
    <property type="entry name" value="PAN2-PAN3 deadenylation complex subunit PAN3"/>
    <property type="match status" value="1"/>
</dbReference>
<dbReference type="VEuPathDB" id="FungiDB:PV09_03949"/>
<accession>A0A0D2B054</accession>
<dbReference type="GO" id="GO:0031251">
    <property type="term" value="C:PAN complex"/>
    <property type="evidence" value="ECO:0007669"/>
    <property type="project" value="UniProtKB-UniRule"/>
</dbReference>
<keyword evidence="14" id="KW-1185">Reference proteome</keyword>
<comment type="domain">
    <text evidence="8">The pseudokinase domain, the coiled-coil (CC), and C-terminal knob domain (CK) form a structural unit (PKC) that forms an extensive high-affinity interaction surface for PAN2.</text>
</comment>
<dbReference type="InterPro" id="IPR041332">
    <property type="entry name" value="Pan3_CK"/>
</dbReference>
<dbReference type="InterPro" id="IPR000719">
    <property type="entry name" value="Prot_kinase_dom"/>
</dbReference>
<reference evidence="13 14" key="1">
    <citation type="submission" date="2015-01" db="EMBL/GenBank/DDBJ databases">
        <title>The Genome Sequence of Ochroconis gallopava CBS43764.</title>
        <authorList>
            <consortium name="The Broad Institute Genomics Platform"/>
            <person name="Cuomo C."/>
            <person name="de Hoog S."/>
            <person name="Gorbushina A."/>
            <person name="Stielow B."/>
            <person name="Teixiera M."/>
            <person name="Abouelleil A."/>
            <person name="Chapman S.B."/>
            <person name="Priest M."/>
            <person name="Young S.K."/>
            <person name="Wortman J."/>
            <person name="Nusbaum C."/>
            <person name="Birren B."/>
        </authorList>
    </citation>
    <scope>NUCLEOTIDE SEQUENCE [LARGE SCALE GENOMIC DNA]</scope>
    <source>
        <strain evidence="13 14">CBS 43764</strain>
    </source>
</reference>
<evidence type="ECO:0000256" key="2">
    <source>
        <dbReference type="ARBA" id="ARBA00022490"/>
    </source>
</evidence>
<dbReference type="PROSITE" id="PS50011">
    <property type="entry name" value="PROTEIN_KINASE_DOM"/>
    <property type="match status" value="1"/>
</dbReference>
<sequence>MATLSPNNGDARRGLASPRPPKGRENAKNTLCRNIGIYGHCRWEKDGCAFNHDVNSTRNNDNSKRLNVESPAFQPKELASNGQHDPRNTTISPKSATATPFTPKTNAATTQPANVQSGLPQSSWSTGQPFHEFVPQTEYSGQLISSADPSVAAAAAASMLGYSDPFTLGTGVQGITNNHVAAALNPYAQDASSLSGTAFYQNTSTFAQPAQYHNYAPLGPHRENLLAYQRTAHDFFMPDKLREELQKKAESTLQILPSSTLPNIDHFHSLVPLDTSGQRSSTTFGYVTWLYKAQSSKDGKYYALRRLEGFRLTNEKAIHAARQWKQVDNGSIVHIHEAFTTREFGDSSLIVVTDYHPNSKSLAETHLQSHSGGRYGSRQQSPHVPENVLWSYIVQLASAIKACHSLRLAVRTIVPNKIIVTSKNRIRLNACGILDIVQFDSQFQLEQLKQDDFVQLGRLILSIAGNANAALNIGKAMEHLTRTYTPKLRECVTWLISSDTGVEKNIDVFLQGISGEMAQALDMQFHETDTLTQTLMAELENGRLVRLMAKLGLINERPEYEHNPQWSETGERYYLKLFRDYVFHAVDEQGRPITDLGHIINCLNKLDAGSEERIQLCSRDEQSVFVVSFKEIKKGIENAFGELSRRRA</sequence>
<keyword evidence="6 8" id="KW-0067">ATP-binding</keyword>
<keyword evidence="9" id="KW-0479">Metal-binding</keyword>
<feature type="region of interest" description="Disordered" evidence="10">
    <location>
        <begin position="1"/>
        <end position="27"/>
    </location>
</feature>
<keyword evidence="3 8" id="KW-0507">mRNA processing</keyword>
<dbReference type="Gene3D" id="6.10.250.3160">
    <property type="match status" value="1"/>
</dbReference>
<dbReference type="InParanoid" id="A0A0D2B054"/>
<keyword evidence="2 8" id="KW-0963">Cytoplasm</keyword>
<feature type="region of interest" description="Knob domain" evidence="8">
    <location>
        <begin position="554"/>
        <end position="648"/>
    </location>
</feature>
<keyword evidence="9" id="KW-0862">Zinc</keyword>
<feature type="coiled-coil region" evidence="8">
    <location>
        <begin position="515"/>
        <end position="553"/>
    </location>
</feature>
<feature type="domain" description="C3H1-type" evidence="12">
    <location>
        <begin position="26"/>
        <end position="55"/>
    </location>
</feature>
<dbReference type="STRING" id="253628.A0A0D2B054"/>
<feature type="binding site" evidence="8">
    <location>
        <position position="305"/>
    </location>
    <ligand>
        <name>ATP</name>
        <dbReference type="ChEBI" id="CHEBI:30616"/>
    </ligand>
</feature>
<dbReference type="EMBL" id="KN847539">
    <property type="protein sequence ID" value="KIW04754.1"/>
    <property type="molecule type" value="Genomic_DNA"/>
</dbReference>
<keyword evidence="5 9" id="KW-0863">Zinc-finger</keyword>
<comment type="domain">
    <text evidence="8">The N-terminal zinc finger binds to poly(A) RNA.</text>
</comment>
<dbReference type="PROSITE" id="PS50103">
    <property type="entry name" value="ZF_C3H1"/>
    <property type="match status" value="1"/>
</dbReference>
<organism evidence="13 14">
    <name type="scientific">Verruconis gallopava</name>
    <dbReference type="NCBI Taxonomy" id="253628"/>
    <lineage>
        <taxon>Eukaryota</taxon>
        <taxon>Fungi</taxon>
        <taxon>Dikarya</taxon>
        <taxon>Ascomycota</taxon>
        <taxon>Pezizomycotina</taxon>
        <taxon>Dothideomycetes</taxon>
        <taxon>Pleosporomycetidae</taxon>
        <taxon>Venturiales</taxon>
        <taxon>Sympoventuriaceae</taxon>
        <taxon>Verruconis</taxon>
    </lineage>
</organism>
<gene>
    <name evidence="8" type="primary">PAN3</name>
    <name evidence="13" type="ORF">PV09_03949</name>
</gene>
<dbReference type="Gene3D" id="1.20.5.5160">
    <property type="match status" value="1"/>
</dbReference>
<dbReference type="Proteomes" id="UP000053259">
    <property type="component" value="Unassembled WGS sequence"/>
</dbReference>
<name>A0A0D2B054_9PEZI</name>
<keyword evidence="7 8" id="KW-0175">Coiled coil</keyword>
<dbReference type="Pfam" id="PF25586">
    <property type="entry name" value="zf-CCCH_PAN3"/>
    <property type="match status" value="1"/>
</dbReference>
<feature type="zinc finger region" description="C3H1-type" evidence="9">
    <location>
        <begin position="26"/>
        <end position="55"/>
    </location>
</feature>
<dbReference type="SUPFAM" id="SSF56112">
    <property type="entry name" value="Protein kinase-like (PK-like)"/>
    <property type="match status" value="1"/>
</dbReference>
<evidence type="ECO:0000259" key="11">
    <source>
        <dbReference type="PROSITE" id="PS50011"/>
    </source>
</evidence>
<dbReference type="GO" id="GO:0000932">
    <property type="term" value="C:P-body"/>
    <property type="evidence" value="ECO:0007669"/>
    <property type="project" value="TreeGrafter"/>
</dbReference>
<dbReference type="GO" id="GO:0008270">
    <property type="term" value="F:zinc ion binding"/>
    <property type="evidence" value="ECO:0007669"/>
    <property type="project" value="UniProtKB-KW"/>
</dbReference>
<evidence type="ECO:0000256" key="4">
    <source>
        <dbReference type="ARBA" id="ARBA00022741"/>
    </source>
</evidence>
<dbReference type="InterPro" id="IPR000571">
    <property type="entry name" value="Znf_CCCH"/>
</dbReference>
<evidence type="ECO:0000256" key="5">
    <source>
        <dbReference type="ARBA" id="ARBA00022771"/>
    </source>
</evidence>
<comment type="subunit">
    <text evidence="8">Homodimer. Forms a heterotrimer with a catalytic subunit PAN2 to form the poly(A)-nuclease (PAN) deadenylation complex. Interacts (via PAM-2 motif) with poly(A)-binding protein PAB1 (via PABC domain), conferring substrate specificity of the enzyme complex.</text>
</comment>
<protein>
    <recommendedName>
        <fullName evidence="8">PAN2-PAN3 deadenylation complex subunit PAN3</fullName>
    </recommendedName>
    <alternativeName>
        <fullName evidence="8">PAB1P-dependent poly(A)-specific ribonuclease</fullName>
    </alternativeName>
    <alternativeName>
        <fullName evidence="8">Poly(A)-nuclease deadenylation complex subunit 3</fullName>
        <shortName evidence="8">PAN deadenylation complex subunit 3</shortName>
    </alternativeName>
</protein>
<comment type="subcellular location">
    <subcellularLocation>
        <location evidence="1 8">Cytoplasm</location>
    </subcellularLocation>
</comment>
<dbReference type="RefSeq" id="XP_016214623.1">
    <property type="nucleotide sequence ID" value="XM_016357219.1"/>
</dbReference>
<dbReference type="InterPro" id="IPR030844">
    <property type="entry name" value="PAN3"/>
</dbReference>
<evidence type="ECO:0000313" key="13">
    <source>
        <dbReference type="EMBL" id="KIW04754.1"/>
    </source>
</evidence>
<dbReference type="GeneID" id="27311922"/>
<comment type="domain">
    <text evidence="8">Contains a pseudokinase domain. The protein kinase domain is predicted to be catalytically inactive because some of the residues important for catalytic activity are substituted and it lacks the equivalent of the binding site for a peptide substrate. However, it has retained an ATP-binding site and ATP-binding is required for mRNA degradation, stimulating the activity of the PAN2 nuclease in vitro. The nucleotide-binding site is juxtaposed to the RNase active site of PAN2 in the complex and may actually bind nucleosides of a poly(A) RNA rather than ATP, feeding the poly(A)-tail to the active site of the deadenylase and thus increasing the efficiency with which this distributive enzyme degrades oligo(A) RNAs.</text>
</comment>
<feature type="compositionally biased region" description="Polar residues" evidence="10">
    <location>
        <begin position="80"/>
        <end position="125"/>
    </location>
</feature>
<dbReference type="InterPro" id="IPR011009">
    <property type="entry name" value="Kinase-like_dom_sf"/>
</dbReference>
<feature type="binding site" evidence="8">
    <location>
        <begin position="354"/>
        <end position="361"/>
    </location>
    <ligand>
        <name>ATP</name>
        <dbReference type="ChEBI" id="CHEBI:30616"/>
    </ligand>
</feature>
<evidence type="ECO:0000256" key="6">
    <source>
        <dbReference type="ARBA" id="ARBA00022840"/>
    </source>
</evidence>
<evidence type="ECO:0000256" key="1">
    <source>
        <dbReference type="ARBA" id="ARBA00004496"/>
    </source>
</evidence>
<feature type="region of interest" description="Disordered" evidence="10">
    <location>
        <begin position="74"/>
        <end position="125"/>
    </location>
</feature>
<dbReference type="GO" id="GO:0004672">
    <property type="term" value="F:protein kinase activity"/>
    <property type="evidence" value="ECO:0007669"/>
    <property type="project" value="InterPro"/>
</dbReference>
<feature type="domain" description="Protein kinase" evidence="11">
    <location>
        <begin position="273"/>
        <end position="648"/>
    </location>
</feature>
<dbReference type="AlphaFoldDB" id="A0A0D2B054"/>
<comment type="caution">
    <text evidence="8">Lacks conserved residue(s) required for the propagation of feature annotation.</text>
</comment>
<proteinExistence type="inferred from homology"/>
<dbReference type="Gene3D" id="1.10.287.3700">
    <property type="match status" value="1"/>
</dbReference>
<dbReference type="GO" id="GO:0008143">
    <property type="term" value="F:poly(A) binding"/>
    <property type="evidence" value="ECO:0007669"/>
    <property type="project" value="TreeGrafter"/>
</dbReference>
<keyword evidence="4 8" id="KW-0547">Nucleotide-binding</keyword>
<feature type="binding site" evidence="8">
    <location>
        <begin position="416"/>
        <end position="417"/>
    </location>
    <ligand>
        <name>ATP</name>
        <dbReference type="ChEBI" id="CHEBI:30616"/>
    </ligand>
</feature>
<comment type="function">
    <text evidence="8">Regulatory subunit of the poly(A)-nuclease (PAN) deadenylation complex, one of two cytoplasmic mRNA deadenylases involved in mRNA turnover. PAN specifically shortens poly(A) tails of RNA and the activity is stimulated by poly(A)-binding protein PAB1. PAN deadenylation is followed by rapid degradation of the shortened mRNA tails by the CCR4-NOT complex. Deadenylated mRNAs are then degraded by two alternative mechanisms, namely exosome-mediated 3'-5' exonucleolytic degradation, or deadenlyation-dependent mRNA decaping and subsequent 5'-3' exonucleolytic degradation by XRN1. May also be involved in post-transcriptional maturation of mRNA poly(A) tails. PAN3 acts as a positive regulator for PAN activity, recruiting the catalytic subunit PAN2 to mRNA via its interaction with RNA and with PAB1.</text>
</comment>
<dbReference type="FunCoup" id="A0A0D2B054">
    <property type="interactions" value="625"/>
</dbReference>
<dbReference type="HOGENOM" id="CLU_016423_1_0_1"/>
<comment type="similarity">
    <text evidence="8">Belongs to the protein kinase superfamily. PAN3 family.</text>
</comment>
<evidence type="ECO:0000256" key="9">
    <source>
        <dbReference type="PROSITE-ProRule" id="PRU00723"/>
    </source>
</evidence>
<dbReference type="HAMAP" id="MF_03181">
    <property type="entry name" value="PAN3"/>
    <property type="match status" value="1"/>
</dbReference>
<dbReference type="Pfam" id="PF18101">
    <property type="entry name" value="Pan3_CK"/>
    <property type="match status" value="1"/>
</dbReference>
<dbReference type="OrthoDB" id="204958at2759"/>
<dbReference type="GO" id="GO:0005524">
    <property type="term" value="F:ATP binding"/>
    <property type="evidence" value="ECO:0007669"/>
    <property type="project" value="UniProtKB-UniRule"/>
</dbReference>
<evidence type="ECO:0000256" key="7">
    <source>
        <dbReference type="ARBA" id="ARBA00023054"/>
    </source>
</evidence>
<dbReference type="GO" id="GO:0006397">
    <property type="term" value="P:mRNA processing"/>
    <property type="evidence" value="ECO:0007669"/>
    <property type="project" value="UniProtKB-KW"/>
</dbReference>
<dbReference type="FunFam" id="1.10.287.3700:FF:000001">
    <property type="entry name" value="PAN2-PAN3 deadenylation complex subunit PAN3"/>
    <property type="match status" value="1"/>
</dbReference>
<evidence type="ECO:0000259" key="12">
    <source>
        <dbReference type="PROSITE" id="PS50103"/>
    </source>
</evidence>
<dbReference type="GO" id="GO:0000289">
    <property type="term" value="P:nuclear-transcribed mRNA poly(A) tail shortening"/>
    <property type="evidence" value="ECO:0007669"/>
    <property type="project" value="UniProtKB-UniRule"/>
</dbReference>
<evidence type="ECO:0000256" key="3">
    <source>
        <dbReference type="ARBA" id="ARBA00022664"/>
    </source>
</evidence>